<evidence type="ECO:0000256" key="1">
    <source>
        <dbReference type="ARBA" id="ARBA00010617"/>
    </source>
</evidence>
<dbReference type="InterPro" id="IPR017972">
    <property type="entry name" value="Cyt_P450_CS"/>
</dbReference>
<gene>
    <name evidence="4" type="ORF">ACFP57_08620</name>
</gene>
<protein>
    <submittedName>
        <fullName evidence="4">Cytochrome P450</fullName>
    </submittedName>
</protein>
<comment type="similarity">
    <text evidence="1 2">Belongs to the cytochrome P450 family.</text>
</comment>
<keyword evidence="2" id="KW-0479">Metal-binding</keyword>
<dbReference type="InterPro" id="IPR036396">
    <property type="entry name" value="Cyt_P450_sf"/>
</dbReference>
<dbReference type="InterPro" id="IPR001128">
    <property type="entry name" value="Cyt_P450"/>
</dbReference>
<feature type="compositionally biased region" description="Basic and acidic residues" evidence="3">
    <location>
        <begin position="16"/>
        <end position="25"/>
    </location>
</feature>
<dbReference type="Pfam" id="PF00067">
    <property type="entry name" value="p450"/>
    <property type="match status" value="1"/>
</dbReference>
<dbReference type="PROSITE" id="PS00086">
    <property type="entry name" value="CYTOCHROME_P450"/>
    <property type="match status" value="1"/>
</dbReference>
<keyword evidence="2" id="KW-0408">Iron</keyword>
<dbReference type="PRINTS" id="PR00385">
    <property type="entry name" value="P450"/>
</dbReference>
<evidence type="ECO:0000256" key="2">
    <source>
        <dbReference type="RuleBase" id="RU000461"/>
    </source>
</evidence>
<dbReference type="Gene3D" id="1.10.630.10">
    <property type="entry name" value="Cytochrome P450"/>
    <property type="match status" value="1"/>
</dbReference>
<keyword evidence="5" id="KW-1185">Reference proteome</keyword>
<keyword evidence="2" id="KW-0560">Oxidoreductase</keyword>
<dbReference type="PANTHER" id="PTHR46696">
    <property type="entry name" value="P450, PUTATIVE (EUROFUNG)-RELATED"/>
    <property type="match status" value="1"/>
</dbReference>
<dbReference type="PANTHER" id="PTHR46696:SF1">
    <property type="entry name" value="CYTOCHROME P450 YJIB-RELATED"/>
    <property type="match status" value="1"/>
</dbReference>
<keyword evidence="2" id="KW-0349">Heme</keyword>
<name>A0ABW1X104_9ACTN</name>
<evidence type="ECO:0000313" key="5">
    <source>
        <dbReference type="Proteomes" id="UP001596266"/>
    </source>
</evidence>
<sequence length="428" mass="47742">MDANTGAATMSCPAQGDRRATREDETIEPRVAREGGLWRIRSLDAARQVLRARHQTTQAGFTAEYIPKGRLEHRPILISDGAVHDQQRSEVARFFAPAVIEERYGDQIRGAARRWLDETGARPFSLDDLALNFTVDVTAEIVGLTHTTRHGTADERERQVRAMAHRLVSFFDQPPFDLSRRDLGRTRSQWAQAARRALWPLATFWAADVRPAVRERRRHPQDDVISHLVGQGWSGTEILIEALTYGTAGMVTTREFIAMAAWHLLTTPDLADRYRAGGRDERRAILQEVIRLEPVVGHLYRRTTQQIVVTDGQTLHVIGAGELVDVQVRATNADLDDDPLRLCPARTMPSGVRPTGLAFGDGAHKCPGEPLALLEAEILLTELMARAPRLVTEPTLGWDELVAGYELRGLLVELDSPDRAPHDVGRVE</sequence>
<dbReference type="EMBL" id="JBHSUA010000018">
    <property type="protein sequence ID" value="MFC6397040.1"/>
    <property type="molecule type" value="Genomic_DNA"/>
</dbReference>
<organism evidence="4 5">
    <name type="scientific">Luteococcus sanguinis</name>
    <dbReference type="NCBI Taxonomy" id="174038"/>
    <lineage>
        <taxon>Bacteria</taxon>
        <taxon>Bacillati</taxon>
        <taxon>Actinomycetota</taxon>
        <taxon>Actinomycetes</taxon>
        <taxon>Propionibacteriales</taxon>
        <taxon>Propionibacteriaceae</taxon>
        <taxon>Luteococcus</taxon>
    </lineage>
</organism>
<dbReference type="InterPro" id="IPR002397">
    <property type="entry name" value="Cyt_P450_B"/>
</dbReference>
<dbReference type="PRINTS" id="PR00359">
    <property type="entry name" value="BP450"/>
</dbReference>
<dbReference type="Proteomes" id="UP001596266">
    <property type="component" value="Unassembled WGS sequence"/>
</dbReference>
<comment type="caution">
    <text evidence="4">The sequence shown here is derived from an EMBL/GenBank/DDBJ whole genome shotgun (WGS) entry which is preliminary data.</text>
</comment>
<evidence type="ECO:0000313" key="4">
    <source>
        <dbReference type="EMBL" id="MFC6397040.1"/>
    </source>
</evidence>
<reference evidence="5" key="1">
    <citation type="journal article" date="2019" name="Int. J. Syst. Evol. Microbiol.">
        <title>The Global Catalogue of Microorganisms (GCM) 10K type strain sequencing project: providing services to taxonomists for standard genome sequencing and annotation.</title>
        <authorList>
            <consortium name="The Broad Institute Genomics Platform"/>
            <consortium name="The Broad Institute Genome Sequencing Center for Infectious Disease"/>
            <person name="Wu L."/>
            <person name="Ma J."/>
        </authorList>
    </citation>
    <scope>NUCLEOTIDE SEQUENCE [LARGE SCALE GENOMIC DNA]</scope>
    <source>
        <strain evidence="5">CGMCC 1.15277</strain>
    </source>
</reference>
<proteinExistence type="inferred from homology"/>
<feature type="region of interest" description="Disordered" evidence="3">
    <location>
        <begin position="1"/>
        <end position="25"/>
    </location>
</feature>
<keyword evidence="2" id="KW-0503">Monooxygenase</keyword>
<dbReference type="SUPFAM" id="SSF48264">
    <property type="entry name" value="Cytochrome P450"/>
    <property type="match status" value="1"/>
</dbReference>
<accession>A0ABW1X104</accession>
<dbReference type="CDD" id="cd00302">
    <property type="entry name" value="cytochrome_P450"/>
    <property type="match status" value="1"/>
</dbReference>
<evidence type="ECO:0000256" key="3">
    <source>
        <dbReference type="SAM" id="MobiDB-lite"/>
    </source>
</evidence>